<reference evidence="3 4" key="1">
    <citation type="submission" date="2021-01" db="EMBL/GenBank/DDBJ databases">
        <title>Whole genome shotgun sequence of Planobispora longispora NBRC 13918.</title>
        <authorList>
            <person name="Komaki H."/>
            <person name="Tamura T."/>
        </authorList>
    </citation>
    <scope>NUCLEOTIDE SEQUENCE [LARGE SCALE GENOMIC DNA]</scope>
    <source>
        <strain evidence="3 4">NBRC 13918</strain>
    </source>
</reference>
<dbReference type="EMBL" id="BOOH01000019">
    <property type="protein sequence ID" value="GIH76267.1"/>
    <property type="molecule type" value="Genomic_DNA"/>
</dbReference>
<organism evidence="3 4">
    <name type="scientific">Planobispora longispora</name>
    <dbReference type="NCBI Taxonomy" id="28887"/>
    <lineage>
        <taxon>Bacteria</taxon>
        <taxon>Bacillati</taxon>
        <taxon>Actinomycetota</taxon>
        <taxon>Actinomycetes</taxon>
        <taxon>Streptosporangiales</taxon>
        <taxon>Streptosporangiaceae</taxon>
        <taxon>Planobispora</taxon>
    </lineage>
</organism>
<dbReference type="SUPFAM" id="SSF81923">
    <property type="entry name" value="Double Clp-N motif"/>
    <property type="match status" value="1"/>
</dbReference>
<gene>
    <name evidence="3" type="ORF">Plo01_26960</name>
</gene>
<keyword evidence="4" id="KW-1185">Reference proteome</keyword>
<protein>
    <recommendedName>
        <fullName evidence="2">Clp R domain-containing protein</fullName>
    </recommendedName>
</protein>
<dbReference type="Pfam" id="PF02861">
    <property type="entry name" value="Clp_N"/>
    <property type="match status" value="2"/>
</dbReference>
<comment type="caution">
    <text evidence="3">The sequence shown here is derived from an EMBL/GenBank/DDBJ whole genome shotgun (WGS) entry which is preliminary data.</text>
</comment>
<feature type="domain" description="Clp R" evidence="2">
    <location>
        <begin position="19"/>
        <end position="143"/>
    </location>
</feature>
<dbReference type="Gene3D" id="1.10.1780.10">
    <property type="entry name" value="Clp, N-terminal domain"/>
    <property type="match status" value="2"/>
</dbReference>
<evidence type="ECO:0000313" key="4">
    <source>
        <dbReference type="Proteomes" id="UP000616724"/>
    </source>
</evidence>
<keyword evidence="1" id="KW-0677">Repeat</keyword>
<dbReference type="Proteomes" id="UP000616724">
    <property type="component" value="Unassembled WGS sequence"/>
</dbReference>
<evidence type="ECO:0000256" key="1">
    <source>
        <dbReference type="PROSITE-ProRule" id="PRU01251"/>
    </source>
</evidence>
<evidence type="ECO:0000259" key="2">
    <source>
        <dbReference type="PROSITE" id="PS51903"/>
    </source>
</evidence>
<dbReference type="PROSITE" id="PS51903">
    <property type="entry name" value="CLP_R"/>
    <property type="match status" value="1"/>
</dbReference>
<accession>A0A8J3RIC0</accession>
<proteinExistence type="predicted"/>
<evidence type="ECO:0000313" key="3">
    <source>
        <dbReference type="EMBL" id="GIH76267.1"/>
    </source>
</evidence>
<dbReference type="AlphaFoldDB" id="A0A8J3RIC0"/>
<dbReference type="InterPro" id="IPR004176">
    <property type="entry name" value="Clp_R_N"/>
</dbReference>
<dbReference type="InterPro" id="IPR036628">
    <property type="entry name" value="Clp_N_dom_sf"/>
</dbReference>
<name>A0A8J3RIC0_9ACTN</name>
<sequence>MLRKLLRERRKRAVLRGPLEPLLTALARRALDLAEREAGARGDDRVTAEHLLAGLARLDECVAVRTLGSLGVEIGGARTREAGGELGRVIERARCEAAELGHRYIGTEHLLLGVIREEGAEALGVSLHRARDQVVKVLHGRVV</sequence>